<evidence type="ECO:0000256" key="6">
    <source>
        <dbReference type="ARBA" id="ARBA00022801"/>
    </source>
</evidence>
<evidence type="ECO:0000256" key="2">
    <source>
        <dbReference type="ARBA" id="ARBA00022517"/>
    </source>
</evidence>
<dbReference type="GO" id="GO:0019843">
    <property type="term" value="F:rRNA binding"/>
    <property type="evidence" value="ECO:0007669"/>
    <property type="project" value="UniProtKB-KW"/>
</dbReference>
<keyword evidence="7 10" id="KW-0862">Zinc</keyword>
<dbReference type="InterPro" id="IPR010914">
    <property type="entry name" value="RsgA_GTPase_dom"/>
</dbReference>
<dbReference type="GO" id="GO:0042274">
    <property type="term" value="P:ribosomal small subunit biogenesis"/>
    <property type="evidence" value="ECO:0007669"/>
    <property type="project" value="UniProtKB-UniRule"/>
</dbReference>
<dbReference type="GO" id="GO:0005525">
    <property type="term" value="F:GTP binding"/>
    <property type="evidence" value="ECO:0007669"/>
    <property type="project" value="UniProtKB-UniRule"/>
</dbReference>
<keyword evidence="1 10" id="KW-0963">Cytoplasm</keyword>
<keyword evidence="4 10" id="KW-0699">rRNA-binding</keyword>
<dbReference type="EMBL" id="JAESVN010000017">
    <property type="protein sequence ID" value="MBL4919291.1"/>
    <property type="molecule type" value="Genomic_DNA"/>
</dbReference>
<dbReference type="GO" id="GO:0003924">
    <property type="term" value="F:GTPase activity"/>
    <property type="evidence" value="ECO:0007669"/>
    <property type="project" value="UniProtKB-UniRule"/>
</dbReference>
<comment type="similarity">
    <text evidence="10">Belongs to the TRAFAC class YlqF/YawG GTPase family. RsgA subfamily.</text>
</comment>
<gene>
    <name evidence="10 14" type="primary">rsgA</name>
    <name evidence="14" type="ORF">JL811_18920</name>
</gene>
<evidence type="ECO:0000256" key="11">
    <source>
        <dbReference type="SAM" id="MobiDB-lite"/>
    </source>
</evidence>
<keyword evidence="5 10" id="KW-0547">Nucleotide-binding</keyword>
<dbReference type="GO" id="GO:0005737">
    <property type="term" value="C:cytoplasm"/>
    <property type="evidence" value="ECO:0007669"/>
    <property type="project" value="UniProtKB-SubCell"/>
</dbReference>
<dbReference type="CDD" id="cd01854">
    <property type="entry name" value="YjeQ_EngC"/>
    <property type="match status" value="1"/>
</dbReference>
<dbReference type="Proteomes" id="UP000648908">
    <property type="component" value="Unassembled WGS sequence"/>
</dbReference>
<dbReference type="PANTHER" id="PTHR32120">
    <property type="entry name" value="SMALL RIBOSOMAL SUBUNIT BIOGENESIS GTPASE RSGA"/>
    <property type="match status" value="1"/>
</dbReference>
<comment type="subcellular location">
    <subcellularLocation>
        <location evidence="10">Cytoplasm</location>
    </subcellularLocation>
</comment>
<evidence type="ECO:0000313" key="14">
    <source>
        <dbReference type="EMBL" id="MBL4919291.1"/>
    </source>
</evidence>
<dbReference type="PROSITE" id="PS50936">
    <property type="entry name" value="ENGC_GTPASE"/>
    <property type="match status" value="1"/>
</dbReference>
<evidence type="ECO:0000256" key="8">
    <source>
        <dbReference type="ARBA" id="ARBA00022884"/>
    </source>
</evidence>
<evidence type="ECO:0000256" key="7">
    <source>
        <dbReference type="ARBA" id="ARBA00022833"/>
    </source>
</evidence>
<dbReference type="SUPFAM" id="SSF52540">
    <property type="entry name" value="P-loop containing nucleoside triphosphate hydrolases"/>
    <property type="match status" value="1"/>
</dbReference>
<feature type="region of interest" description="Disordered" evidence="11">
    <location>
        <begin position="335"/>
        <end position="358"/>
    </location>
</feature>
<comment type="caution">
    <text evidence="14">The sequence shown here is derived from an EMBL/GenBank/DDBJ whole genome shotgun (WGS) entry which is preliminary data.</text>
</comment>
<evidence type="ECO:0000256" key="4">
    <source>
        <dbReference type="ARBA" id="ARBA00022730"/>
    </source>
</evidence>
<feature type="binding site" evidence="10">
    <location>
        <begin position="212"/>
        <end position="220"/>
    </location>
    <ligand>
        <name>GTP</name>
        <dbReference type="ChEBI" id="CHEBI:37565"/>
    </ligand>
</feature>
<keyword evidence="15" id="KW-1185">Reference proteome</keyword>
<evidence type="ECO:0000256" key="5">
    <source>
        <dbReference type="ARBA" id="ARBA00022741"/>
    </source>
</evidence>
<evidence type="ECO:0000256" key="1">
    <source>
        <dbReference type="ARBA" id="ARBA00022490"/>
    </source>
</evidence>
<keyword evidence="9 10" id="KW-0342">GTP-binding</keyword>
<dbReference type="AlphaFoldDB" id="A0A8K0Y1U8"/>
<dbReference type="NCBIfam" id="TIGR00157">
    <property type="entry name" value="ribosome small subunit-dependent GTPase A"/>
    <property type="match status" value="1"/>
</dbReference>
<proteinExistence type="inferred from homology"/>
<feature type="domain" description="EngC GTPase" evidence="12">
    <location>
        <begin position="121"/>
        <end position="271"/>
    </location>
</feature>
<dbReference type="Gene3D" id="3.40.50.300">
    <property type="entry name" value="P-loop containing nucleotide triphosphate hydrolases"/>
    <property type="match status" value="1"/>
</dbReference>
<dbReference type="RefSeq" id="WP_202690272.1">
    <property type="nucleotide sequence ID" value="NZ_JAESVN010000017.1"/>
</dbReference>
<dbReference type="InterPro" id="IPR004881">
    <property type="entry name" value="Ribosome_biogen_GTPase_RsgA"/>
</dbReference>
<evidence type="ECO:0000313" key="15">
    <source>
        <dbReference type="Proteomes" id="UP000648908"/>
    </source>
</evidence>
<feature type="binding site" evidence="10">
    <location>
        <position position="309"/>
    </location>
    <ligand>
        <name>Zn(2+)</name>
        <dbReference type="ChEBI" id="CHEBI:29105"/>
    </ligand>
</feature>
<dbReference type="PANTHER" id="PTHR32120:SF10">
    <property type="entry name" value="SMALL RIBOSOMAL SUBUNIT BIOGENESIS GTPASE RSGA"/>
    <property type="match status" value="1"/>
</dbReference>
<feature type="region of interest" description="Disordered" evidence="11">
    <location>
        <begin position="232"/>
        <end position="251"/>
    </location>
</feature>
<dbReference type="InterPro" id="IPR027417">
    <property type="entry name" value="P-loop_NTPase"/>
</dbReference>
<keyword evidence="6 10" id="KW-0378">Hydrolase</keyword>
<comment type="cofactor">
    <cofactor evidence="10">
        <name>Zn(2+)</name>
        <dbReference type="ChEBI" id="CHEBI:29105"/>
    </cofactor>
    <text evidence="10">Binds 1 zinc ion per subunit.</text>
</comment>
<organism evidence="14 15">
    <name type="scientific">Szabonella alba</name>
    <dbReference type="NCBI Taxonomy" id="2804194"/>
    <lineage>
        <taxon>Bacteria</taxon>
        <taxon>Pseudomonadati</taxon>
        <taxon>Pseudomonadota</taxon>
        <taxon>Alphaproteobacteria</taxon>
        <taxon>Rhodobacterales</taxon>
        <taxon>Paracoccaceae</taxon>
        <taxon>Szabonella</taxon>
    </lineage>
</organism>
<comment type="subunit">
    <text evidence="10">Monomer. Associates with 30S ribosomal subunit, binds 16S rRNA.</text>
</comment>
<keyword evidence="2 10" id="KW-0690">Ribosome biogenesis</keyword>
<comment type="function">
    <text evidence="10">One of several proteins that assist in the late maturation steps of the functional core of the 30S ribosomal subunit. Helps release RbfA from mature subunits. May play a role in the assembly of ribosomal proteins into the subunit. Circularly permuted GTPase that catalyzes slow GTP hydrolysis, GTPase activity is stimulated by the 30S ribosomal subunit.</text>
</comment>
<reference evidence="14" key="1">
    <citation type="submission" date="2021-01" db="EMBL/GenBank/DDBJ databases">
        <title>Tabrizicola alba sp. nov. a motile alkaliphilic bacterium isolated from a soda lake.</title>
        <authorList>
            <person name="Szuroczki S."/>
            <person name="Abbaszade G."/>
            <person name="Schumann P."/>
            <person name="Toth E."/>
        </authorList>
    </citation>
    <scope>NUCLEOTIDE SEQUENCE</scope>
    <source>
        <strain evidence="14">DMG-N-6</strain>
    </source>
</reference>
<keyword evidence="8 10" id="KW-0694">RNA-binding</keyword>
<evidence type="ECO:0000256" key="10">
    <source>
        <dbReference type="HAMAP-Rule" id="MF_01820"/>
    </source>
</evidence>
<dbReference type="InterPro" id="IPR030378">
    <property type="entry name" value="G_CP_dom"/>
</dbReference>
<evidence type="ECO:0000259" key="13">
    <source>
        <dbReference type="PROSITE" id="PS51721"/>
    </source>
</evidence>
<feature type="binding site" evidence="10">
    <location>
        <position position="303"/>
    </location>
    <ligand>
        <name>Zn(2+)</name>
        <dbReference type="ChEBI" id="CHEBI:29105"/>
    </ligand>
</feature>
<name>A0A8K0Y1U8_9RHOB</name>
<keyword evidence="3 10" id="KW-0479">Metal-binding</keyword>
<feature type="binding site" evidence="10">
    <location>
        <position position="296"/>
    </location>
    <ligand>
        <name>Zn(2+)</name>
        <dbReference type="ChEBI" id="CHEBI:29105"/>
    </ligand>
</feature>
<dbReference type="GO" id="GO:0046872">
    <property type="term" value="F:metal ion binding"/>
    <property type="evidence" value="ECO:0007669"/>
    <property type="project" value="UniProtKB-KW"/>
</dbReference>
<dbReference type="EC" id="3.6.1.-" evidence="10"/>
<dbReference type="PROSITE" id="PS51721">
    <property type="entry name" value="G_CP"/>
    <property type="match status" value="1"/>
</dbReference>
<accession>A0A8K0Y1U8</accession>
<dbReference type="HAMAP" id="MF_01820">
    <property type="entry name" value="GTPase_RsgA"/>
    <property type="match status" value="1"/>
</dbReference>
<sequence>MHEDVKHVSDQTLPALTDSVLTGPALTALGWSAFFADQIGEDDTGLVPMRVATVHRARMVAQSLSGPVRLVLPPRANTADYAVGDWILAEPATAVLVRRLERRTLLQRRGEGGGAPQLIAANVDTLFIVTSCNDDFSPARLERYLAVANEAGTTPVIVLTKADQVADPGAFRDQAATLQRGVQAVWLDATSSDAAMVLAPWLGVGQTVALVGSSGVGKSSLLNTLAEKSGDDAQLTGSVREDDAKGRHTTTSRSLHAIAGGAMVIDTPGVRSLHVSDLTTGLDQLFAEIAELSPECRFRDCTHGHEPGCAVRAAVSAGTLDPARLERWRKLHEENLSNTPVLTGPRGNKTARPGRRRR</sequence>
<evidence type="ECO:0000256" key="9">
    <source>
        <dbReference type="ARBA" id="ARBA00023134"/>
    </source>
</evidence>
<dbReference type="Gene3D" id="1.10.40.50">
    <property type="entry name" value="Probable gtpase engc, domain 3"/>
    <property type="match status" value="1"/>
</dbReference>
<protein>
    <recommendedName>
        <fullName evidence="10">Small ribosomal subunit biogenesis GTPase RsgA</fullName>
        <ecNumber evidence="10">3.6.1.-</ecNumber>
    </recommendedName>
</protein>
<evidence type="ECO:0000256" key="3">
    <source>
        <dbReference type="ARBA" id="ARBA00022723"/>
    </source>
</evidence>
<feature type="binding site" evidence="10">
    <location>
        <begin position="160"/>
        <end position="163"/>
    </location>
    <ligand>
        <name>GTP</name>
        <dbReference type="ChEBI" id="CHEBI:37565"/>
    </ligand>
</feature>
<feature type="binding site" evidence="10">
    <location>
        <position position="301"/>
    </location>
    <ligand>
        <name>Zn(2+)</name>
        <dbReference type="ChEBI" id="CHEBI:29105"/>
    </ligand>
</feature>
<evidence type="ECO:0000259" key="12">
    <source>
        <dbReference type="PROSITE" id="PS50936"/>
    </source>
</evidence>
<dbReference type="Pfam" id="PF03193">
    <property type="entry name" value="RsgA_GTPase"/>
    <property type="match status" value="1"/>
</dbReference>
<feature type="domain" description="CP-type G" evidence="13">
    <location>
        <begin position="115"/>
        <end position="273"/>
    </location>
</feature>